<evidence type="ECO:0008006" key="3">
    <source>
        <dbReference type="Google" id="ProtNLM"/>
    </source>
</evidence>
<dbReference type="Proteomes" id="UP001209755">
    <property type="component" value="Unassembled WGS sequence"/>
</dbReference>
<protein>
    <recommendedName>
        <fullName evidence="3">Sulfotransferase family protein</fullName>
    </recommendedName>
</protein>
<dbReference type="SUPFAM" id="SSF52540">
    <property type="entry name" value="P-loop containing nucleoside triphosphate hydrolases"/>
    <property type="match status" value="1"/>
</dbReference>
<sequence>MLTLDASPLPVISVHIPKTAGTAFADVLTANFGDAVAFSYGNRHPKTHPLLKEIGRPSGQDDLKRIADAGIRIIHGHFFIRRFRELGIEPSNVWVWLRDPTERLISEYYFNKGRDDVINPLAKALQAEDLSLLDYARRKDARNLQHRLLGPHDIDDLGFVGLTEFYDDCLELTGLTVPPAASRTRNATKAKEAVDRKTRMALARLNFADQMRYADAVRRLSRERRAFHQKSAQQNAETAKAG</sequence>
<proteinExistence type="predicted"/>
<dbReference type="RefSeq" id="WP_264600922.1">
    <property type="nucleotide sequence ID" value="NZ_JAOQNS010000004.1"/>
</dbReference>
<evidence type="ECO:0000313" key="1">
    <source>
        <dbReference type="EMBL" id="MCW2307261.1"/>
    </source>
</evidence>
<keyword evidence="2" id="KW-1185">Reference proteome</keyword>
<dbReference type="InterPro" id="IPR027417">
    <property type="entry name" value="P-loop_NTPase"/>
</dbReference>
<dbReference type="Gene3D" id="3.40.50.300">
    <property type="entry name" value="P-loop containing nucleotide triphosphate hydrolases"/>
    <property type="match status" value="1"/>
</dbReference>
<name>A0ABT3HAF0_9HYPH</name>
<comment type="caution">
    <text evidence="1">The sequence shown here is derived from an EMBL/GenBank/DDBJ whole genome shotgun (WGS) entry which is preliminary data.</text>
</comment>
<dbReference type="EMBL" id="JAOQNS010000004">
    <property type="protein sequence ID" value="MCW2307261.1"/>
    <property type="molecule type" value="Genomic_DNA"/>
</dbReference>
<reference evidence="2" key="1">
    <citation type="submission" date="2023-07" db="EMBL/GenBank/DDBJ databases">
        <title>Genome sequencing of Purple Non-Sulfur Bacteria from various extreme environments.</title>
        <authorList>
            <person name="Mayer M."/>
        </authorList>
    </citation>
    <scope>NUCLEOTIDE SEQUENCE [LARGE SCALE GENOMIC DNA]</scope>
    <source>
        <strain evidence="2">DSM 17935</strain>
    </source>
</reference>
<evidence type="ECO:0000313" key="2">
    <source>
        <dbReference type="Proteomes" id="UP001209755"/>
    </source>
</evidence>
<organism evidence="1 2">
    <name type="scientific">Rhodobium gokarnense</name>
    <dbReference type="NCBI Taxonomy" id="364296"/>
    <lineage>
        <taxon>Bacteria</taxon>
        <taxon>Pseudomonadati</taxon>
        <taxon>Pseudomonadota</taxon>
        <taxon>Alphaproteobacteria</taxon>
        <taxon>Hyphomicrobiales</taxon>
        <taxon>Rhodobiaceae</taxon>
        <taxon>Rhodobium</taxon>
    </lineage>
</organism>
<gene>
    <name evidence="1" type="ORF">M2319_001592</name>
</gene>
<accession>A0ABT3HAF0</accession>